<evidence type="ECO:0000313" key="1">
    <source>
        <dbReference type="EMBL" id="BAP57532.1"/>
    </source>
</evidence>
<sequence length="148" mass="16089">MAVSRRVHKRSVMHPFMRWMTAYALSTLHLLGDVSNITIEADFVTLKDGGVIASDTFGDHAGGNLTLKMAGDLTIMGRKSTVTIFPPPFNLVIKAMQSGITSSTLGKGAYCPARFYRAGALDSLGCDRSTTQPRFRRRYLASDIASVS</sequence>
<dbReference type="KEGG" id="tig:THII_3235"/>
<reference evidence="1 2" key="1">
    <citation type="journal article" date="2014" name="ISME J.">
        <title>Ecophysiology of Thioploca ingrica as revealed by the complete genome sequence supplemented with proteomic evidence.</title>
        <authorList>
            <person name="Kojima H."/>
            <person name="Ogura Y."/>
            <person name="Yamamoto N."/>
            <person name="Togashi T."/>
            <person name="Mori H."/>
            <person name="Watanabe T."/>
            <person name="Nemoto F."/>
            <person name="Kurokawa K."/>
            <person name="Hayashi T."/>
            <person name="Fukui M."/>
        </authorList>
    </citation>
    <scope>NUCLEOTIDE SEQUENCE [LARGE SCALE GENOMIC DNA]</scope>
</reference>
<keyword evidence="2" id="KW-1185">Reference proteome</keyword>
<dbReference type="EMBL" id="AP014633">
    <property type="protein sequence ID" value="BAP57532.1"/>
    <property type="molecule type" value="Genomic_DNA"/>
</dbReference>
<name>A0A090AN79_9GAMM</name>
<dbReference type="Proteomes" id="UP000031623">
    <property type="component" value="Chromosome"/>
</dbReference>
<dbReference type="AlphaFoldDB" id="A0A090AN79"/>
<evidence type="ECO:0000313" key="2">
    <source>
        <dbReference type="Proteomes" id="UP000031623"/>
    </source>
</evidence>
<proteinExistence type="predicted"/>
<protein>
    <submittedName>
        <fullName evidence="1">Uncharacterized protein</fullName>
    </submittedName>
</protein>
<gene>
    <name evidence="1" type="ORF">THII_3235</name>
</gene>
<dbReference type="HOGENOM" id="CLU_1757987_0_0_6"/>
<organism evidence="1 2">
    <name type="scientific">Thioploca ingrica</name>
    <dbReference type="NCBI Taxonomy" id="40754"/>
    <lineage>
        <taxon>Bacteria</taxon>
        <taxon>Pseudomonadati</taxon>
        <taxon>Pseudomonadota</taxon>
        <taxon>Gammaproteobacteria</taxon>
        <taxon>Thiotrichales</taxon>
        <taxon>Thiotrichaceae</taxon>
        <taxon>Thioploca</taxon>
    </lineage>
</organism>
<accession>A0A090AN79</accession>